<keyword evidence="4" id="KW-0479">Metal-binding</keyword>
<evidence type="ECO:0000256" key="3">
    <source>
        <dbReference type="ARBA" id="ARBA00022490"/>
    </source>
</evidence>
<dbReference type="Gene3D" id="1.10.238.10">
    <property type="entry name" value="EF-hand"/>
    <property type="match status" value="1"/>
</dbReference>
<keyword evidence="7" id="KW-0472">Membrane</keyword>
<feature type="domain" description="Calpain-3/13-like C-terminal EF-hand" evidence="9">
    <location>
        <begin position="114"/>
        <end position="185"/>
    </location>
</feature>
<name>A0ABQ0FQG8_APOSI</name>
<dbReference type="PANTHER" id="PTHR46735">
    <property type="entry name" value="CALPAIN, SMALL SUBUNIT 1 A-RELATED"/>
    <property type="match status" value="1"/>
</dbReference>
<dbReference type="PANTHER" id="PTHR46735:SF3">
    <property type="entry name" value="CALPAIN SMALL SUBUNIT 1-RELATED"/>
    <property type="match status" value="1"/>
</dbReference>
<dbReference type="EMBL" id="BAAFST010000017">
    <property type="protein sequence ID" value="GAB1301316.1"/>
    <property type="molecule type" value="Genomic_DNA"/>
</dbReference>
<keyword evidence="5" id="KW-0677">Repeat</keyword>
<proteinExistence type="predicted"/>
<comment type="subcellular location">
    <subcellularLocation>
        <location evidence="2">Cytoplasm</location>
    </subcellularLocation>
    <subcellularLocation>
        <location evidence="1">Endomembrane system</location>
    </subcellularLocation>
</comment>
<protein>
    <submittedName>
        <fullName evidence="10">Calpain-13</fullName>
    </submittedName>
</protein>
<comment type="caution">
    <text evidence="10">The sequence shown here is derived from an EMBL/GenBank/DDBJ whole genome shotgun (WGS) entry which is preliminary data.</text>
</comment>
<keyword evidence="11" id="KW-1185">Reference proteome</keyword>
<evidence type="ECO:0000256" key="2">
    <source>
        <dbReference type="ARBA" id="ARBA00004496"/>
    </source>
</evidence>
<dbReference type="InterPro" id="IPR011992">
    <property type="entry name" value="EF-hand-dom_pair"/>
</dbReference>
<evidence type="ECO:0000256" key="7">
    <source>
        <dbReference type="ARBA" id="ARBA00023136"/>
    </source>
</evidence>
<evidence type="ECO:0000256" key="8">
    <source>
        <dbReference type="SAM" id="MobiDB-lite"/>
    </source>
</evidence>
<reference evidence="10 11" key="1">
    <citation type="submission" date="2024-08" db="EMBL/GenBank/DDBJ databases">
        <title>The draft genome of Apodemus speciosus.</title>
        <authorList>
            <person name="Nabeshima K."/>
            <person name="Suzuki S."/>
            <person name="Onuma M."/>
        </authorList>
    </citation>
    <scope>NUCLEOTIDE SEQUENCE [LARGE SCALE GENOMIC DNA]</scope>
    <source>
        <strain evidence="10">IB14-021</strain>
    </source>
</reference>
<accession>A0ABQ0FQG8</accession>
<evidence type="ECO:0000256" key="1">
    <source>
        <dbReference type="ARBA" id="ARBA00004308"/>
    </source>
</evidence>
<gene>
    <name evidence="10" type="ORF">APTSU1_001655400</name>
</gene>
<dbReference type="Proteomes" id="UP001623349">
    <property type="component" value="Unassembled WGS sequence"/>
</dbReference>
<evidence type="ECO:0000256" key="4">
    <source>
        <dbReference type="ARBA" id="ARBA00022723"/>
    </source>
</evidence>
<dbReference type="Pfam" id="PF21875">
    <property type="entry name" value="CAPN13-like_C_EFh"/>
    <property type="match status" value="1"/>
</dbReference>
<evidence type="ECO:0000313" key="11">
    <source>
        <dbReference type="Proteomes" id="UP001623349"/>
    </source>
</evidence>
<evidence type="ECO:0000256" key="5">
    <source>
        <dbReference type="ARBA" id="ARBA00022737"/>
    </source>
</evidence>
<keyword evidence="6" id="KW-0106">Calcium</keyword>
<evidence type="ECO:0000256" key="6">
    <source>
        <dbReference type="ARBA" id="ARBA00022837"/>
    </source>
</evidence>
<sequence>MEGGSMRELTPEARCRGPAIMMDVQGGSGQHGRIPGQAQDKEQELDMDVTQLQSLLNQEFLTGPPGDTFSLDQCQSIVALMDATELKVNGRLDREEFARLRSRLVHCQECRQRQHVFQNIQRSPGGLLSSDLWKVIENTDFLSGVFISNELLSLMTLRYSNSSGRVSFPSLVCFLIRLETMAKAFRNLSKDGKGIYLTEMERMDEPGHVQLRGDSSRALWTS</sequence>
<dbReference type="InterPro" id="IPR054069">
    <property type="entry name" value="CAPN3/13-like_C_EFh"/>
</dbReference>
<organism evidence="10 11">
    <name type="scientific">Apodemus speciosus</name>
    <name type="common">Large Japanese field mouse</name>
    <dbReference type="NCBI Taxonomy" id="105296"/>
    <lineage>
        <taxon>Eukaryota</taxon>
        <taxon>Metazoa</taxon>
        <taxon>Chordata</taxon>
        <taxon>Craniata</taxon>
        <taxon>Vertebrata</taxon>
        <taxon>Euteleostomi</taxon>
        <taxon>Mammalia</taxon>
        <taxon>Eutheria</taxon>
        <taxon>Euarchontoglires</taxon>
        <taxon>Glires</taxon>
        <taxon>Rodentia</taxon>
        <taxon>Myomorpha</taxon>
        <taxon>Muroidea</taxon>
        <taxon>Muridae</taxon>
        <taxon>Murinae</taxon>
        <taxon>Apodemus</taxon>
    </lineage>
</organism>
<feature type="region of interest" description="Disordered" evidence="8">
    <location>
        <begin position="22"/>
        <end position="43"/>
    </location>
</feature>
<evidence type="ECO:0000259" key="9">
    <source>
        <dbReference type="Pfam" id="PF21875"/>
    </source>
</evidence>
<dbReference type="SUPFAM" id="SSF47473">
    <property type="entry name" value="EF-hand"/>
    <property type="match status" value="1"/>
</dbReference>
<evidence type="ECO:0000313" key="10">
    <source>
        <dbReference type="EMBL" id="GAB1301316.1"/>
    </source>
</evidence>
<keyword evidence="3" id="KW-0963">Cytoplasm</keyword>